<dbReference type="Bgee" id="ENSPPAG00000044040">
    <property type="expression patterns" value="Expressed in heart and 6 other cell types or tissues"/>
</dbReference>
<dbReference type="PROSITE" id="PS51746">
    <property type="entry name" value="PPM_2"/>
    <property type="match status" value="1"/>
</dbReference>
<dbReference type="Pfam" id="PF00481">
    <property type="entry name" value="PP2C"/>
    <property type="match status" value="1"/>
</dbReference>
<dbReference type="PROSITE" id="PS01032">
    <property type="entry name" value="PPM_1"/>
    <property type="match status" value="1"/>
</dbReference>
<sequence length="327" mass="36344">MSSGAPQKSSPMASGTEETPGFLDTLLQDFPALLNPEDPLPWKAPGTVLSQEEVEGELAELAMGFLGSRKAPPPLAAALAHEAVSQLLQTDLSEFRKLPREEEEEEEDDDEEEKAPVTLLDAQSLARSFFNRLWEVAGQWQKQVPLAARASQRQWLVSIHAIRNTRRKMEDRHVSLPSFNQLFGLFDPVNRAYFAVFDGHGGVDAARYAAVHVHTNAARQPELPTDPAGALREAFRRTDQMFLRKAKRERLQSGTTGVCALIAGATLHVAWLGDSQVILVQQGQVVKLMEPHRPERQSDEMWPSQDSCWAHSHLLPAHLQAQHSAPH</sequence>
<dbReference type="AlphaFoldDB" id="A0A2R9CM16"/>
<dbReference type="SUPFAM" id="SSF81606">
    <property type="entry name" value="PP2C-like"/>
    <property type="match status" value="1"/>
</dbReference>
<evidence type="ECO:0000256" key="4">
    <source>
        <dbReference type="RuleBase" id="RU003465"/>
    </source>
</evidence>
<keyword evidence="2 4" id="KW-0378">Hydrolase</keyword>
<reference evidence="7" key="2">
    <citation type="submission" date="2025-08" db="UniProtKB">
        <authorList>
            <consortium name="Ensembl"/>
        </authorList>
    </citation>
    <scope>IDENTIFICATION</scope>
</reference>
<dbReference type="InterPro" id="IPR001932">
    <property type="entry name" value="PPM-type_phosphatase-like_dom"/>
</dbReference>
<dbReference type="GO" id="GO:0004722">
    <property type="term" value="F:protein serine/threonine phosphatase activity"/>
    <property type="evidence" value="ECO:0007669"/>
    <property type="project" value="InterPro"/>
</dbReference>
<dbReference type="GO" id="GO:0005634">
    <property type="term" value="C:nucleus"/>
    <property type="evidence" value="ECO:0007669"/>
    <property type="project" value="TreeGrafter"/>
</dbReference>
<dbReference type="InterPro" id="IPR015655">
    <property type="entry name" value="PP2C"/>
</dbReference>
<comment type="similarity">
    <text evidence="4">Belongs to the PP2C family.</text>
</comment>
<dbReference type="GO" id="GO:0046872">
    <property type="term" value="F:metal ion binding"/>
    <property type="evidence" value="ECO:0007669"/>
    <property type="project" value="UniProtKB-KW"/>
</dbReference>
<evidence type="ECO:0000313" key="7">
    <source>
        <dbReference type="Ensembl" id="ENSPPAP00000042996.1"/>
    </source>
</evidence>
<organism evidence="7 8">
    <name type="scientific">Pan paniscus</name>
    <name type="common">Pygmy chimpanzee</name>
    <name type="synonym">Bonobo</name>
    <dbReference type="NCBI Taxonomy" id="9597"/>
    <lineage>
        <taxon>Eukaryota</taxon>
        <taxon>Metazoa</taxon>
        <taxon>Chordata</taxon>
        <taxon>Craniata</taxon>
        <taxon>Vertebrata</taxon>
        <taxon>Euteleostomi</taxon>
        <taxon>Mammalia</taxon>
        <taxon>Eutheria</taxon>
        <taxon>Euarchontoglires</taxon>
        <taxon>Primates</taxon>
        <taxon>Haplorrhini</taxon>
        <taxon>Catarrhini</taxon>
        <taxon>Hominidae</taxon>
        <taxon>Pan</taxon>
    </lineage>
</organism>
<accession>A0A2R9CM16</accession>
<dbReference type="InterPro" id="IPR000222">
    <property type="entry name" value="PP2C_BS"/>
</dbReference>
<dbReference type="GO" id="GO:0005829">
    <property type="term" value="C:cytosol"/>
    <property type="evidence" value="ECO:0007669"/>
    <property type="project" value="TreeGrafter"/>
</dbReference>
<evidence type="ECO:0000259" key="6">
    <source>
        <dbReference type="PROSITE" id="PS51746"/>
    </source>
</evidence>
<evidence type="ECO:0000256" key="1">
    <source>
        <dbReference type="ARBA" id="ARBA00022723"/>
    </source>
</evidence>
<dbReference type="Gene3D" id="3.60.40.10">
    <property type="entry name" value="PPM-type phosphatase domain"/>
    <property type="match status" value="1"/>
</dbReference>
<reference evidence="7 8" key="1">
    <citation type="journal article" date="2012" name="Nature">
        <title>The bonobo genome compared with the chimpanzee and human genomes.</title>
        <authorList>
            <person name="Prufer K."/>
            <person name="Munch K."/>
            <person name="Hellmann I."/>
            <person name="Akagi K."/>
            <person name="Miller J.R."/>
            <person name="Walenz B."/>
            <person name="Koren S."/>
            <person name="Sutton G."/>
            <person name="Kodira C."/>
            <person name="Winer R."/>
            <person name="Knight J.R."/>
            <person name="Mullikin J.C."/>
            <person name="Meader S.J."/>
            <person name="Ponting C.P."/>
            <person name="Lunter G."/>
            <person name="Higashino S."/>
            <person name="Hobolth A."/>
            <person name="Dutheil J."/>
            <person name="Karakoc E."/>
            <person name="Alkan C."/>
            <person name="Sajjadian S."/>
            <person name="Catacchio C.R."/>
            <person name="Ventura M."/>
            <person name="Marques-Bonet T."/>
            <person name="Eichler E.E."/>
            <person name="Andre C."/>
            <person name="Atencia R."/>
            <person name="Mugisha L."/>
            <person name="Junhold J."/>
            <person name="Patterson N."/>
            <person name="Siebauer M."/>
            <person name="Good J.M."/>
            <person name="Fischer A."/>
            <person name="Ptak S.E."/>
            <person name="Lachmann M."/>
            <person name="Symer D.E."/>
            <person name="Mailund T."/>
            <person name="Schierup M.H."/>
            <person name="Andres A.M."/>
            <person name="Kelso J."/>
            <person name="Paabo S."/>
        </authorList>
    </citation>
    <scope>NUCLEOTIDE SEQUENCE [LARGE SCALE GENOMIC DNA]</scope>
</reference>
<evidence type="ECO:0000256" key="3">
    <source>
        <dbReference type="ARBA" id="ARBA00022912"/>
    </source>
</evidence>
<evidence type="ECO:0000313" key="8">
    <source>
        <dbReference type="Proteomes" id="UP000240080"/>
    </source>
</evidence>
<keyword evidence="1" id="KW-0479">Metal-binding</keyword>
<dbReference type="CDD" id="cd00143">
    <property type="entry name" value="PP2Cc"/>
    <property type="match status" value="1"/>
</dbReference>
<protein>
    <submittedName>
        <fullName evidence="7">Protein phosphatase, Mg2+/Mn2+ dependent 1F</fullName>
    </submittedName>
</protein>
<reference evidence="7" key="3">
    <citation type="submission" date="2025-09" db="UniProtKB">
        <authorList>
            <consortium name="Ensembl"/>
        </authorList>
    </citation>
    <scope>IDENTIFICATION</scope>
</reference>
<dbReference type="SMART" id="SM00332">
    <property type="entry name" value="PP2Cc"/>
    <property type="match status" value="1"/>
</dbReference>
<keyword evidence="3 4" id="KW-0904">Protein phosphatase</keyword>
<evidence type="ECO:0000256" key="2">
    <source>
        <dbReference type="ARBA" id="ARBA00022801"/>
    </source>
</evidence>
<dbReference type="GeneTree" id="ENSGT00940000158884"/>
<dbReference type="EMBL" id="AJFE02022806">
    <property type="status" value="NOT_ANNOTATED_CDS"/>
    <property type="molecule type" value="Genomic_DNA"/>
</dbReference>
<dbReference type="PANTHER" id="PTHR13832">
    <property type="entry name" value="PROTEIN PHOSPHATASE 2C"/>
    <property type="match status" value="1"/>
</dbReference>
<evidence type="ECO:0000256" key="5">
    <source>
        <dbReference type="SAM" id="MobiDB-lite"/>
    </source>
</evidence>
<proteinExistence type="inferred from homology"/>
<feature type="compositionally biased region" description="Polar residues" evidence="5">
    <location>
        <begin position="1"/>
        <end position="17"/>
    </location>
</feature>
<dbReference type="InterPro" id="IPR036457">
    <property type="entry name" value="PPM-type-like_dom_sf"/>
</dbReference>
<name>A0A2R9CM16_PANPA</name>
<feature type="region of interest" description="Disordered" evidence="5">
    <location>
        <begin position="1"/>
        <end position="28"/>
    </location>
</feature>
<keyword evidence="8" id="KW-1185">Reference proteome</keyword>
<feature type="domain" description="PPM-type phosphatase" evidence="6">
    <location>
        <begin position="156"/>
        <end position="327"/>
    </location>
</feature>
<dbReference type="Ensembl" id="ENSPPAT00000065929.1">
    <property type="protein sequence ID" value="ENSPPAP00000042996.1"/>
    <property type="gene ID" value="ENSPPAG00000044040.1"/>
</dbReference>
<dbReference type="PANTHER" id="PTHR13832:SF233">
    <property type="entry name" value="PROTEIN PHOSPHATASE 1F"/>
    <property type="match status" value="1"/>
</dbReference>
<gene>
    <name evidence="7" type="primary">PPM1F</name>
</gene>
<dbReference type="Proteomes" id="UP000240080">
    <property type="component" value="Chromosome 22"/>
</dbReference>